<name>A0ABQ9HBV9_9NEOP</name>
<protein>
    <submittedName>
        <fullName evidence="2">Uncharacterized protein</fullName>
    </submittedName>
</protein>
<comment type="caution">
    <text evidence="2">The sequence shown here is derived from an EMBL/GenBank/DDBJ whole genome shotgun (WGS) entry which is preliminary data.</text>
</comment>
<evidence type="ECO:0000256" key="1">
    <source>
        <dbReference type="SAM" id="MobiDB-lite"/>
    </source>
</evidence>
<feature type="compositionally biased region" description="Basic and acidic residues" evidence="1">
    <location>
        <begin position="152"/>
        <end position="165"/>
    </location>
</feature>
<gene>
    <name evidence="2" type="ORF">PR048_018235</name>
</gene>
<dbReference type="Proteomes" id="UP001159363">
    <property type="component" value="Chromosome 5"/>
</dbReference>
<dbReference type="EMBL" id="JARBHB010000006">
    <property type="protein sequence ID" value="KAJ8881749.1"/>
    <property type="molecule type" value="Genomic_DNA"/>
</dbReference>
<sequence>MKRTLVINCCIISASGVAWPPSMVFPQIYFKENMLKGAPPSTLGLAAQSGWMKHPPSPYMKLLNMWELYFNVACQTQLGSVNRETMELETQVSAEHSYAAIVTPQLFRGYPKKASDRKNIETKKEDSCSKKYFFLEGGILVSRQDEDSNSGGEKEDSHFDPEHRPRKGDYVLVKFSGKSDVRYVGKLLSNEDNEDDYAISYLRKSHKTEKKYLFPQEPGVASVNKMDIVMSLPSPQKIPGTKRQKSYISFSINLGNYNEH</sequence>
<feature type="region of interest" description="Disordered" evidence="1">
    <location>
        <begin position="143"/>
        <end position="165"/>
    </location>
</feature>
<keyword evidence="3" id="KW-1185">Reference proteome</keyword>
<reference evidence="2 3" key="1">
    <citation type="submission" date="2023-02" db="EMBL/GenBank/DDBJ databases">
        <title>LHISI_Scaffold_Assembly.</title>
        <authorList>
            <person name="Stuart O.P."/>
            <person name="Cleave R."/>
            <person name="Magrath M.J.L."/>
            <person name="Mikheyev A.S."/>
        </authorList>
    </citation>
    <scope>NUCLEOTIDE SEQUENCE [LARGE SCALE GENOMIC DNA]</scope>
    <source>
        <strain evidence="2">Daus_M_001</strain>
        <tissue evidence="2">Leg muscle</tissue>
    </source>
</reference>
<organism evidence="2 3">
    <name type="scientific">Dryococelus australis</name>
    <dbReference type="NCBI Taxonomy" id="614101"/>
    <lineage>
        <taxon>Eukaryota</taxon>
        <taxon>Metazoa</taxon>
        <taxon>Ecdysozoa</taxon>
        <taxon>Arthropoda</taxon>
        <taxon>Hexapoda</taxon>
        <taxon>Insecta</taxon>
        <taxon>Pterygota</taxon>
        <taxon>Neoptera</taxon>
        <taxon>Polyneoptera</taxon>
        <taxon>Phasmatodea</taxon>
        <taxon>Verophasmatodea</taxon>
        <taxon>Anareolatae</taxon>
        <taxon>Phasmatidae</taxon>
        <taxon>Eurycanthinae</taxon>
        <taxon>Dryococelus</taxon>
    </lineage>
</organism>
<proteinExistence type="predicted"/>
<evidence type="ECO:0000313" key="2">
    <source>
        <dbReference type="EMBL" id="KAJ8881749.1"/>
    </source>
</evidence>
<accession>A0ABQ9HBV9</accession>
<evidence type="ECO:0000313" key="3">
    <source>
        <dbReference type="Proteomes" id="UP001159363"/>
    </source>
</evidence>